<evidence type="ECO:0008006" key="6">
    <source>
        <dbReference type="Google" id="ProtNLM"/>
    </source>
</evidence>
<feature type="repeat" description="Pumilio" evidence="2">
    <location>
        <begin position="440"/>
        <end position="475"/>
    </location>
</feature>
<dbReference type="AlphaFoldDB" id="A0A7G2CBD5"/>
<evidence type="ECO:0000313" key="5">
    <source>
        <dbReference type="Proteomes" id="UP000515908"/>
    </source>
</evidence>
<feature type="compositionally biased region" description="Basic and acidic residues" evidence="3">
    <location>
        <begin position="675"/>
        <end position="686"/>
    </location>
</feature>
<dbReference type="InterPro" id="IPR016024">
    <property type="entry name" value="ARM-type_fold"/>
</dbReference>
<feature type="compositionally biased region" description="Basic and acidic residues" evidence="3">
    <location>
        <begin position="541"/>
        <end position="559"/>
    </location>
</feature>
<feature type="region of interest" description="Disordered" evidence="3">
    <location>
        <begin position="524"/>
        <end position="561"/>
    </location>
</feature>
<evidence type="ECO:0000256" key="3">
    <source>
        <dbReference type="SAM" id="MobiDB-lite"/>
    </source>
</evidence>
<feature type="compositionally biased region" description="Acidic residues" evidence="3">
    <location>
        <begin position="524"/>
        <end position="540"/>
    </location>
</feature>
<keyword evidence="1" id="KW-0677">Repeat</keyword>
<dbReference type="Gene3D" id="1.25.10.10">
    <property type="entry name" value="Leucine-rich Repeat Variant"/>
    <property type="match status" value="3"/>
</dbReference>
<gene>
    <name evidence="4" type="ORF">ADEAN_000371500</name>
</gene>
<dbReference type="Pfam" id="PF00806">
    <property type="entry name" value="PUF"/>
    <property type="match status" value="3"/>
</dbReference>
<dbReference type="PANTHER" id="PTHR12537">
    <property type="entry name" value="RNA BINDING PROTEIN PUMILIO-RELATED"/>
    <property type="match status" value="1"/>
</dbReference>
<dbReference type="InterPro" id="IPR001313">
    <property type="entry name" value="Pumilio_RNA-bd_rpt"/>
</dbReference>
<dbReference type="EMBL" id="LR877150">
    <property type="protein sequence ID" value="CAD2216254.1"/>
    <property type="molecule type" value="Genomic_DNA"/>
</dbReference>
<dbReference type="SMART" id="SM00025">
    <property type="entry name" value="Pumilio"/>
    <property type="match status" value="7"/>
</dbReference>
<reference evidence="4 5" key="1">
    <citation type="submission" date="2020-08" db="EMBL/GenBank/DDBJ databases">
        <authorList>
            <person name="Newling K."/>
            <person name="Davey J."/>
            <person name="Forrester S."/>
        </authorList>
    </citation>
    <scope>NUCLEOTIDE SEQUENCE [LARGE SCALE GENOMIC DNA]</scope>
    <source>
        <strain evidence="5">Crithidia deanei Carvalho (ATCC PRA-265)</strain>
    </source>
</reference>
<evidence type="ECO:0000256" key="1">
    <source>
        <dbReference type="ARBA" id="ARBA00022737"/>
    </source>
</evidence>
<feature type="region of interest" description="Disordered" evidence="3">
    <location>
        <begin position="264"/>
        <end position="284"/>
    </location>
</feature>
<evidence type="ECO:0000313" key="4">
    <source>
        <dbReference type="EMBL" id="CAD2216254.1"/>
    </source>
</evidence>
<accession>A0A7G2CBD5</accession>
<dbReference type="InterPro" id="IPR011989">
    <property type="entry name" value="ARM-like"/>
</dbReference>
<feature type="repeat" description="Pumilio" evidence="2">
    <location>
        <begin position="78"/>
        <end position="113"/>
    </location>
</feature>
<dbReference type="PANTHER" id="PTHR12537:SF12">
    <property type="entry name" value="MATERNAL PROTEIN PUMILIO"/>
    <property type="match status" value="1"/>
</dbReference>
<dbReference type="GO" id="GO:0010608">
    <property type="term" value="P:post-transcriptional regulation of gene expression"/>
    <property type="evidence" value="ECO:0007669"/>
    <property type="project" value="TreeGrafter"/>
</dbReference>
<dbReference type="Proteomes" id="UP000515908">
    <property type="component" value="Chromosome 06"/>
</dbReference>
<dbReference type="OrthoDB" id="278260at2759"/>
<dbReference type="PROSITE" id="PS50302">
    <property type="entry name" value="PUM"/>
    <property type="match status" value="2"/>
</dbReference>
<feature type="compositionally biased region" description="Basic residues" evidence="3">
    <location>
        <begin position="696"/>
        <end position="708"/>
    </location>
</feature>
<organism evidence="4 5">
    <name type="scientific">Angomonas deanei</name>
    <dbReference type="NCBI Taxonomy" id="59799"/>
    <lineage>
        <taxon>Eukaryota</taxon>
        <taxon>Discoba</taxon>
        <taxon>Euglenozoa</taxon>
        <taxon>Kinetoplastea</taxon>
        <taxon>Metakinetoplastina</taxon>
        <taxon>Trypanosomatida</taxon>
        <taxon>Trypanosomatidae</taxon>
        <taxon>Strigomonadinae</taxon>
        <taxon>Angomonas</taxon>
    </lineage>
</organism>
<dbReference type="VEuPathDB" id="TriTrypDB:ADEAN_000371500"/>
<dbReference type="GO" id="GO:0005737">
    <property type="term" value="C:cytoplasm"/>
    <property type="evidence" value="ECO:0007669"/>
    <property type="project" value="TreeGrafter"/>
</dbReference>
<dbReference type="GO" id="GO:0003729">
    <property type="term" value="F:mRNA binding"/>
    <property type="evidence" value="ECO:0007669"/>
    <property type="project" value="TreeGrafter"/>
</dbReference>
<evidence type="ECO:0000256" key="2">
    <source>
        <dbReference type="PROSITE-ProRule" id="PRU00317"/>
    </source>
</evidence>
<protein>
    <recommendedName>
        <fullName evidence="6">Pumilio-family RNA binding repeat</fullName>
    </recommendedName>
</protein>
<name>A0A7G2CBD5_9TRYP</name>
<sequence length="708" mass="80417">MKLNFLKNPLQRIATGKSLPLKQVEAIIKYGRPEQRAKVVEKLLPSTYGLALNTKTHHILITCLEYCDNMDRVKMLYNVRRKILDLSKSPVGNVFVQKLVEKLPLKQKQEVAEMFTLNCDVEEFAQLCEHPFGNHVAQKLVEIPVCIDILRPVFLPYFNRLLRSEYGVRVVAKFISSAGDGWFDVLTAQFPDIPWNREELDDMEWTEEQLAYVDVQVAELCRTNKDSMAVSALIQHILVPNEIKDAICAHLSEFAEEYLNPKEGEAPAAGKDEEGEEDFSLPDFGGGGAVTIKKADTNVPRQAYCYCQLFQYGDDAQRGELWNAIKTLLPVLYTKKETVPILVAAFKFFEESREEIRNQLFLSFPEKKKLAVEEVATNPQRTLVFRVIIETEADLIPPQTVAQLIKESYELCKSPTASPVLQKIALHYAGGDYGKDMYKHLKPHLEELVNHNCASYLIQALLDTPDTGLRSSIIRDLIVLYEDRLAELAAFQCGSRVLQKLCTLLDNESISGFVDKLIAMAEKDEDVEEAEENDDDDEEKTEGQEGEKLTQKQRREQNKNKHYKVSSNAIVSYALHAQACFFVQVLLQETRSRKMDRERKLLMNELKPHVFELAVSPWSGRVVLDTMLQSGSASLAEAMKNVVFLKAEEWLGEVSDKGKQRFGGDATMKQMLKRQREQVKEGKESAVEGDGNAAPVKKKKKIFRSMKK</sequence>
<proteinExistence type="predicted"/>
<feature type="region of interest" description="Disordered" evidence="3">
    <location>
        <begin position="675"/>
        <end position="708"/>
    </location>
</feature>
<dbReference type="SUPFAM" id="SSF48371">
    <property type="entry name" value="ARM repeat"/>
    <property type="match status" value="3"/>
</dbReference>
<keyword evidence="5" id="KW-1185">Reference proteome</keyword>